<comment type="function">
    <text evidence="2">Catalyzes the reversible cyclization of carbamoyl aspartate to dihydroorotate.</text>
</comment>
<feature type="domain" description="Amidohydrolase-related" evidence="6">
    <location>
        <begin position="6"/>
        <end position="337"/>
    </location>
</feature>
<proteinExistence type="inferred from homology"/>
<keyword evidence="4" id="KW-0479">Metal-binding</keyword>
<dbReference type="SUPFAM" id="SSF51338">
    <property type="entry name" value="Composite domain of metallo-dependent hydrolases"/>
    <property type="match status" value="1"/>
</dbReference>
<dbReference type="EMBL" id="MFCR01000010">
    <property type="protein sequence ID" value="OGE18762.1"/>
    <property type="molecule type" value="Genomic_DNA"/>
</dbReference>
<evidence type="ECO:0000256" key="1">
    <source>
        <dbReference type="ARBA" id="ARBA00001947"/>
    </source>
</evidence>
<evidence type="ECO:0000259" key="6">
    <source>
        <dbReference type="Pfam" id="PF01979"/>
    </source>
</evidence>
<sequence>MQKIIKLPGLIDPHVHLREPGATQKEDFETGTKAAIVGGYTCVLDMPNNPLATASPEALQEKMDLAKKRIYCDVGFHFGASGKSVQYFQEVFGKVFGLKVYMNQTTGDLLMEDDSTLETVFSAWPKDLPVLVHAEGNTLQKAIDLAKKFGNRLHVCHISLAKEIELIKQAKESGLNLSCEVSCHHLFLTDDDVKRLGPYGLMKPPLSSKEDQDILWQALVDGTIDMIASDHAPHTKAEKEGEKPPYGVPGLETTLPLLLTAVNEDRLTIERLIELTSTNPRKVFGIPEQEETYVEVDMGENWTIDDKNLQTKCGWTPFVGMQVTGKVKKVVLRGKVVFDGQTIFGPYGQVFAATKS</sequence>
<dbReference type="Pfam" id="PF01979">
    <property type="entry name" value="Amidohydro_1"/>
    <property type="match status" value="1"/>
</dbReference>
<dbReference type="Gene3D" id="3.20.20.140">
    <property type="entry name" value="Metal-dependent hydrolases"/>
    <property type="match status" value="1"/>
</dbReference>
<dbReference type="GO" id="GO:0004038">
    <property type="term" value="F:allantoinase activity"/>
    <property type="evidence" value="ECO:0007669"/>
    <property type="project" value="TreeGrafter"/>
</dbReference>
<dbReference type="Proteomes" id="UP000176336">
    <property type="component" value="Unassembled WGS sequence"/>
</dbReference>
<keyword evidence="5" id="KW-0378">Hydrolase</keyword>
<dbReference type="GO" id="GO:0046872">
    <property type="term" value="F:metal ion binding"/>
    <property type="evidence" value="ECO:0007669"/>
    <property type="project" value="UniProtKB-KW"/>
</dbReference>
<dbReference type="PROSITE" id="PS00482">
    <property type="entry name" value="DIHYDROOROTASE_1"/>
    <property type="match status" value="1"/>
</dbReference>
<dbReference type="GO" id="GO:0006145">
    <property type="term" value="P:purine nucleobase catabolic process"/>
    <property type="evidence" value="ECO:0007669"/>
    <property type="project" value="TreeGrafter"/>
</dbReference>
<dbReference type="GO" id="GO:0005737">
    <property type="term" value="C:cytoplasm"/>
    <property type="evidence" value="ECO:0007669"/>
    <property type="project" value="TreeGrafter"/>
</dbReference>
<protein>
    <recommendedName>
        <fullName evidence="6">Amidohydrolase-related domain-containing protein</fullName>
    </recommendedName>
</protein>
<name>A0A1F5IQY1_9BACT</name>
<dbReference type="InterPro" id="IPR032466">
    <property type="entry name" value="Metal_Hydrolase"/>
</dbReference>
<comment type="similarity">
    <text evidence="3">Belongs to the metallo-dependent hydrolases superfamily. DHOase family. Class I DHOase subfamily.</text>
</comment>
<evidence type="ECO:0000256" key="3">
    <source>
        <dbReference type="ARBA" id="ARBA00010286"/>
    </source>
</evidence>
<gene>
    <name evidence="7" type="ORF">A2871_01980</name>
</gene>
<evidence type="ECO:0000256" key="4">
    <source>
        <dbReference type="ARBA" id="ARBA00022723"/>
    </source>
</evidence>
<dbReference type="PANTHER" id="PTHR43668">
    <property type="entry name" value="ALLANTOINASE"/>
    <property type="match status" value="1"/>
</dbReference>
<reference evidence="7 8" key="1">
    <citation type="journal article" date="2016" name="Nat. Commun.">
        <title>Thousands of microbial genomes shed light on interconnected biogeochemical processes in an aquifer system.</title>
        <authorList>
            <person name="Anantharaman K."/>
            <person name="Brown C.T."/>
            <person name="Hug L.A."/>
            <person name="Sharon I."/>
            <person name="Castelle C.J."/>
            <person name="Probst A.J."/>
            <person name="Thomas B.C."/>
            <person name="Singh A."/>
            <person name="Wilkins M.J."/>
            <person name="Karaoz U."/>
            <person name="Brodie E.L."/>
            <person name="Williams K.H."/>
            <person name="Hubbard S.S."/>
            <person name="Banfield J.F."/>
        </authorList>
    </citation>
    <scope>NUCLEOTIDE SEQUENCE [LARGE SCALE GENOMIC DNA]</scope>
</reference>
<organism evidence="7 8">
    <name type="scientific">Candidatus Daviesbacteria bacterium RIFCSPHIGHO2_01_FULL_41_23</name>
    <dbReference type="NCBI Taxonomy" id="1797764"/>
    <lineage>
        <taxon>Bacteria</taxon>
        <taxon>Candidatus Daviesiibacteriota</taxon>
    </lineage>
</organism>
<comment type="caution">
    <text evidence="7">The sequence shown here is derived from an EMBL/GenBank/DDBJ whole genome shotgun (WGS) entry which is preliminary data.</text>
</comment>
<dbReference type="InterPro" id="IPR006680">
    <property type="entry name" value="Amidohydro-rel"/>
</dbReference>
<comment type="cofactor">
    <cofactor evidence="1">
        <name>Zn(2+)</name>
        <dbReference type="ChEBI" id="CHEBI:29105"/>
    </cofactor>
</comment>
<evidence type="ECO:0000313" key="8">
    <source>
        <dbReference type="Proteomes" id="UP000176336"/>
    </source>
</evidence>
<dbReference type="InterPro" id="IPR011059">
    <property type="entry name" value="Metal-dep_hydrolase_composite"/>
</dbReference>
<dbReference type="InterPro" id="IPR050138">
    <property type="entry name" value="DHOase/Allantoinase_Hydrolase"/>
</dbReference>
<accession>A0A1F5IQY1</accession>
<dbReference type="PROSITE" id="PS00483">
    <property type="entry name" value="DIHYDROOROTASE_2"/>
    <property type="match status" value="1"/>
</dbReference>
<dbReference type="FunFam" id="3.20.20.140:FF:000036">
    <property type="entry name" value="Carbamoyl-phosphate synthase large chain"/>
    <property type="match status" value="1"/>
</dbReference>
<dbReference type="PANTHER" id="PTHR43668:SF2">
    <property type="entry name" value="ALLANTOINASE"/>
    <property type="match status" value="1"/>
</dbReference>
<evidence type="ECO:0000313" key="7">
    <source>
        <dbReference type="EMBL" id="OGE18762.1"/>
    </source>
</evidence>
<dbReference type="SUPFAM" id="SSF51556">
    <property type="entry name" value="Metallo-dependent hydrolases"/>
    <property type="match status" value="1"/>
</dbReference>
<dbReference type="InterPro" id="IPR002195">
    <property type="entry name" value="Dihydroorotase_CS"/>
</dbReference>
<evidence type="ECO:0000256" key="2">
    <source>
        <dbReference type="ARBA" id="ARBA00002368"/>
    </source>
</evidence>
<evidence type="ECO:0000256" key="5">
    <source>
        <dbReference type="ARBA" id="ARBA00022801"/>
    </source>
</evidence>
<dbReference type="AlphaFoldDB" id="A0A1F5IQY1"/>